<organism evidence="8 9">
    <name type="scientific">Brachymonas denitrificans DSM 15123</name>
    <dbReference type="NCBI Taxonomy" id="1121117"/>
    <lineage>
        <taxon>Bacteria</taxon>
        <taxon>Pseudomonadati</taxon>
        <taxon>Pseudomonadota</taxon>
        <taxon>Betaproteobacteria</taxon>
        <taxon>Burkholderiales</taxon>
        <taxon>Comamonadaceae</taxon>
        <taxon>Brachymonas</taxon>
    </lineage>
</organism>
<keyword evidence="4" id="KW-0249">Electron transport</keyword>
<evidence type="ECO:0000256" key="1">
    <source>
        <dbReference type="ARBA" id="ARBA00022448"/>
    </source>
</evidence>
<dbReference type="SUPFAM" id="SSF46626">
    <property type="entry name" value="Cytochrome c"/>
    <property type="match status" value="1"/>
</dbReference>
<keyword evidence="2 6" id="KW-0349">Heme</keyword>
<dbReference type="InterPro" id="IPR050597">
    <property type="entry name" value="Cytochrome_c_Oxidase_Subunit"/>
</dbReference>
<dbReference type="InterPro" id="IPR036909">
    <property type="entry name" value="Cyt_c-like_dom_sf"/>
</dbReference>
<dbReference type="AlphaFoldDB" id="A0A1H8FD15"/>
<reference evidence="8 9" key="1">
    <citation type="submission" date="2016-10" db="EMBL/GenBank/DDBJ databases">
        <authorList>
            <person name="de Groot N.N."/>
        </authorList>
    </citation>
    <scope>NUCLEOTIDE SEQUENCE [LARGE SCALE GENOMIC DNA]</scope>
    <source>
        <strain evidence="8 9">DSM 15123</strain>
    </source>
</reference>
<dbReference type="EMBL" id="FOCW01000001">
    <property type="protein sequence ID" value="SEN28908.1"/>
    <property type="molecule type" value="Genomic_DNA"/>
</dbReference>
<dbReference type="GO" id="GO:0020037">
    <property type="term" value="F:heme binding"/>
    <property type="evidence" value="ECO:0007669"/>
    <property type="project" value="InterPro"/>
</dbReference>
<keyword evidence="3 6" id="KW-0479">Metal-binding</keyword>
<dbReference type="Pfam" id="PF00034">
    <property type="entry name" value="Cytochrom_C"/>
    <property type="match status" value="1"/>
</dbReference>
<evidence type="ECO:0000256" key="5">
    <source>
        <dbReference type="ARBA" id="ARBA00023004"/>
    </source>
</evidence>
<keyword evidence="1" id="KW-0813">Transport</keyword>
<evidence type="ECO:0000259" key="7">
    <source>
        <dbReference type="PROSITE" id="PS51007"/>
    </source>
</evidence>
<dbReference type="GO" id="GO:0009055">
    <property type="term" value="F:electron transfer activity"/>
    <property type="evidence" value="ECO:0007669"/>
    <property type="project" value="InterPro"/>
</dbReference>
<evidence type="ECO:0000313" key="8">
    <source>
        <dbReference type="EMBL" id="SEN28908.1"/>
    </source>
</evidence>
<evidence type="ECO:0000256" key="2">
    <source>
        <dbReference type="ARBA" id="ARBA00022617"/>
    </source>
</evidence>
<proteinExistence type="predicted"/>
<evidence type="ECO:0000256" key="6">
    <source>
        <dbReference type="PROSITE-ProRule" id="PRU00433"/>
    </source>
</evidence>
<dbReference type="PANTHER" id="PTHR33751:SF9">
    <property type="entry name" value="CYTOCHROME C4"/>
    <property type="match status" value="1"/>
</dbReference>
<dbReference type="STRING" id="1121117.SAMN02745977_00991"/>
<keyword evidence="5 6" id="KW-0408">Iron</keyword>
<accession>A0A1H8FD15</accession>
<feature type="domain" description="Cytochrome c" evidence="7">
    <location>
        <begin position="40"/>
        <end position="124"/>
    </location>
</feature>
<dbReference type="Proteomes" id="UP000199531">
    <property type="component" value="Unassembled WGS sequence"/>
</dbReference>
<keyword evidence="9" id="KW-1185">Reference proteome</keyword>
<dbReference type="GO" id="GO:0046872">
    <property type="term" value="F:metal ion binding"/>
    <property type="evidence" value="ECO:0007669"/>
    <property type="project" value="UniProtKB-KW"/>
</dbReference>
<dbReference type="Gene3D" id="1.10.760.10">
    <property type="entry name" value="Cytochrome c-like domain"/>
    <property type="match status" value="1"/>
</dbReference>
<sequence>MDLHSSPPGRATSPLQPARYGSAGTRIATLLLGLTLAPVAMAQQAAPLSSVAVAAATCANCHGTDGRSPSFIPSIAGQPKNWLLQRLQDFKAGTDPRATVMTRLMKGYDDQELQALATWFSEVKR</sequence>
<dbReference type="InterPro" id="IPR009056">
    <property type="entry name" value="Cyt_c-like_dom"/>
</dbReference>
<gene>
    <name evidence="8" type="ORF">SAMN02745977_00991</name>
</gene>
<evidence type="ECO:0000313" key="9">
    <source>
        <dbReference type="Proteomes" id="UP000199531"/>
    </source>
</evidence>
<dbReference type="PROSITE" id="PS51007">
    <property type="entry name" value="CYTC"/>
    <property type="match status" value="1"/>
</dbReference>
<evidence type="ECO:0000256" key="3">
    <source>
        <dbReference type="ARBA" id="ARBA00022723"/>
    </source>
</evidence>
<evidence type="ECO:0000256" key="4">
    <source>
        <dbReference type="ARBA" id="ARBA00022982"/>
    </source>
</evidence>
<name>A0A1H8FD15_9BURK</name>
<dbReference type="PANTHER" id="PTHR33751">
    <property type="entry name" value="CBB3-TYPE CYTOCHROME C OXIDASE SUBUNIT FIXP"/>
    <property type="match status" value="1"/>
</dbReference>
<protein>
    <submittedName>
        <fullName evidence="8">Cytochrome c</fullName>
    </submittedName>
</protein>